<dbReference type="GO" id="GO:0009011">
    <property type="term" value="F:alpha-1,4-glucan glucosyltransferase (ADP-glucose donor) activity"/>
    <property type="evidence" value="ECO:0007669"/>
    <property type="project" value="UniProtKB-EC"/>
</dbReference>
<feature type="domain" description="Glycosyl transferase family 1" evidence="5">
    <location>
        <begin position="306"/>
        <end position="458"/>
    </location>
</feature>
<dbReference type="Proteomes" id="UP001597375">
    <property type="component" value="Unassembled WGS sequence"/>
</dbReference>
<dbReference type="EC" id="2.4.1.21" evidence="2"/>
<evidence type="ECO:0000313" key="8">
    <source>
        <dbReference type="Proteomes" id="UP001597375"/>
    </source>
</evidence>
<evidence type="ECO:0000256" key="3">
    <source>
        <dbReference type="ARBA" id="ARBA00022676"/>
    </source>
</evidence>
<sequence length="528" mass="59991">MAKKNNSENPRILIVTPEITYLPSGMGNMAQRMSAKAGGMADVSASLVSALFNLGADVHVAMPNYRKLFQGDVFNLHEKELKKYHEVLPEDHIHLAEDRIFYYRDRVYSSHSDEAMRIAMVFQREVINHIVPKARPDLIHCNDWMTALIPAMAKRRGIKSLFTVHNIHTRQACLSQAEDIGIDAAEFWMNLYFAENPGNYDHARSHVPVDLLTSGIFASHFINTVSPRFLWEIVEGWHSVVPWSVRQEIRNKYHAGCASGILNAPDASYSPKTDNSLVRNYGPSDFWDAKRANKEAFQREMGLEANLDAPLFFWPSRLDPMQKGPQLVTDILYQMVSDYWERGVQIAVVANGPHEIYFKQIIEEFELGSRVAIVDFNERLSRLGYAASDFMLMPSLFEPCGLPQMTAPIYGTLPVVHGTGGLYDTIRPMDVKNASGNGFRFNDYDPNALRWAVDQAMEFYSLPYEAKEPQIRRVMEQSVKEFSHEEVARKYIEIYEEMLARPLVDDLPGDAATNHGLSEPDYSFLPGS</sequence>
<dbReference type="RefSeq" id="WP_386819824.1">
    <property type="nucleotide sequence ID" value="NZ_JBHUIT010000008.1"/>
</dbReference>
<evidence type="ECO:0000256" key="1">
    <source>
        <dbReference type="ARBA" id="ARBA00001478"/>
    </source>
</evidence>
<dbReference type="PANTHER" id="PTHR45825:SF11">
    <property type="entry name" value="ALPHA AMYLASE DOMAIN-CONTAINING PROTEIN"/>
    <property type="match status" value="1"/>
</dbReference>
<dbReference type="Gene3D" id="3.40.50.2000">
    <property type="entry name" value="Glycogen Phosphorylase B"/>
    <property type="match status" value="2"/>
</dbReference>
<accession>A0ABW5D6Z9</accession>
<keyword evidence="4 7" id="KW-0808">Transferase</keyword>
<dbReference type="InterPro" id="IPR001296">
    <property type="entry name" value="Glyco_trans_1"/>
</dbReference>
<evidence type="ECO:0000259" key="6">
    <source>
        <dbReference type="Pfam" id="PF08323"/>
    </source>
</evidence>
<proteinExistence type="predicted"/>
<evidence type="ECO:0000256" key="2">
    <source>
        <dbReference type="ARBA" id="ARBA00012588"/>
    </source>
</evidence>
<dbReference type="Pfam" id="PF08323">
    <property type="entry name" value="Glyco_transf_5"/>
    <property type="match status" value="1"/>
</dbReference>
<name>A0ABW5D6Z9_9BACT</name>
<evidence type="ECO:0000313" key="7">
    <source>
        <dbReference type="EMBL" id="MFD2256535.1"/>
    </source>
</evidence>
<gene>
    <name evidence="7" type="ORF">ACFSSA_07600</name>
</gene>
<protein>
    <recommendedName>
        <fullName evidence="2">starch synthase</fullName>
        <ecNumber evidence="2">2.4.1.21</ecNumber>
    </recommendedName>
</protein>
<dbReference type="PANTHER" id="PTHR45825">
    <property type="entry name" value="GRANULE-BOUND STARCH SYNTHASE 1, CHLOROPLASTIC/AMYLOPLASTIC"/>
    <property type="match status" value="1"/>
</dbReference>
<evidence type="ECO:0000256" key="4">
    <source>
        <dbReference type="ARBA" id="ARBA00022679"/>
    </source>
</evidence>
<reference evidence="8" key="1">
    <citation type="journal article" date="2019" name="Int. J. Syst. Evol. Microbiol.">
        <title>The Global Catalogue of Microorganisms (GCM) 10K type strain sequencing project: providing services to taxonomists for standard genome sequencing and annotation.</title>
        <authorList>
            <consortium name="The Broad Institute Genomics Platform"/>
            <consortium name="The Broad Institute Genome Sequencing Center for Infectious Disease"/>
            <person name="Wu L."/>
            <person name="Ma J."/>
        </authorList>
    </citation>
    <scope>NUCLEOTIDE SEQUENCE [LARGE SCALE GENOMIC DNA]</scope>
    <source>
        <strain evidence="8">CGMCC 4.7106</strain>
    </source>
</reference>
<feature type="domain" description="Starch synthase catalytic" evidence="6">
    <location>
        <begin position="12"/>
        <end position="235"/>
    </location>
</feature>
<comment type="caution">
    <text evidence="7">The sequence shown here is derived from an EMBL/GenBank/DDBJ whole genome shotgun (WGS) entry which is preliminary data.</text>
</comment>
<dbReference type="SUPFAM" id="SSF53756">
    <property type="entry name" value="UDP-Glycosyltransferase/glycogen phosphorylase"/>
    <property type="match status" value="1"/>
</dbReference>
<keyword evidence="3 7" id="KW-0328">Glycosyltransferase</keyword>
<organism evidence="7 8">
    <name type="scientific">Luteolibacter algae</name>
    <dbReference type="NCBI Taxonomy" id="454151"/>
    <lineage>
        <taxon>Bacteria</taxon>
        <taxon>Pseudomonadati</taxon>
        <taxon>Verrucomicrobiota</taxon>
        <taxon>Verrucomicrobiia</taxon>
        <taxon>Verrucomicrobiales</taxon>
        <taxon>Verrucomicrobiaceae</taxon>
        <taxon>Luteolibacter</taxon>
    </lineage>
</organism>
<evidence type="ECO:0000259" key="5">
    <source>
        <dbReference type="Pfam" id="PF00534"/>
    </source>
</evidence>
<dbReference type="Pfam" id="PF00534">
    <property type="entry name" value="Glycos_transf_1"/>
    <property type="match status" value="1"/>
</dbReference>
<dbReference type="EMBL" id="JBHUIT010000008">
    <property type="protein sequence ID" value="MFD2256535.1"/>
    <property type="molecule type" value="Genomic_DNA"/>
</dbReference>
<keyword evidence="8" id="KW-1185">Reference proteome</keyword>
<dbReference type="InterPro" id="IPR013534">
    <property type="entry name" value="Starch_synth_cat_dom"/>
</dbReference>
<comment type="catalytic activity">
    <reaction evidence="1">
        <text>[(1-&gt;4)-alpha-D-glucosyl](n) + ADP-alpha-D-glucose = [(1-&gt;4)-alpha-D-glucosyl](n+1) + ADP + H(+)</text>
        <dbReference type="Rhea" id="RHEA:18189"/>
        <dbReference type="Rhea" id="RHEA-COMP:9584"/>
        <dbReference type="Rhea" id="RHEA-COMP:9587"/>
        <dbReference type="ChEBI" id="CHEBI:15378"/>
        <dbReference type="ChEBI" id="CHEBI:15444"/>
        <dbReference type="ChEBI" id="CHEBI:57498"/>
        <dbReference type="ChEBI" id="CHEBI:456216"/>
        <dbReference type="EC" id="2.4.1.21"/>
    </reaction>
</comment>